<dbReference type="PANTHER" id="PTHR43661:SF3">
    <property type="entry name" value="D-XYLONATE DEHYDRATASE YAGF-RELATED"/>
    <property type="match status" value="1"/>
</dbReference>
<organism evidence="18 19">
    <name type="scientific">Clostridium neuense</name>
    <dbReference type="NCBI Taxonomy" id="1728934"/>
    <lineage>
        <taxon>Bacteria</taxon>
        <taxon>Bacillati</taxon>
        <taxon>Bacillota</taxon>
        <taxon>Clostridia</taxon>
        <taxon>Eubacteriales</taxon>
        <taxon>Clostridiaceae</taxon>
        <taxon>Clostridium</taxon>
    </lineage>
</organism>
<dbReference type="InterPro" id="IPR004404">
    <property type="entry name" value="DihydroxyA_deHydtase"/>
</dbReference>
<dbReference type="InterPro" id="IPR042096">
    <property type="entry name" value="Dihydro-acid_dehy_C"/>
</dbReference>
<evidence type="ECO:0000256" key="10">
    <source>
        <dbReference type="ARBA" id="ARBA00023304"/>
    </source>
</evidence>
<evidence type="ECO:0000256" key="4">
    <source>
        <dbReference type="ARBA" id="ARBA00022714"/>
    </source>
</evidence>
<dbReference type="PANTHER" id="PTHR43661">
    <property type="entry name" value="D-XYLONATE DEHYDRATASE"/>
    <property type="match status" value="1"/>
</dbReference>
<dbReference type="EC" id="4.2.1.9" evidence="14 15"/>
<comment type="subunit">
    <text evidence="15">Homodimer.</text>
</comment>
<keyword evidence="3 15" id="KW-0028">Amino-acid biosynthesis</keyword>
<dbReference type="PROSITE" id="PS00886">
    <property type="entry name" value="ILVD_EDD_1"/>
    <property type="match status" value="1"/>
</dbReference>
<gene>
    <name evidence="15 18" type="primary">ilvD</name>
    <name evidence="18" type="ORF">ACJDT4_02255</name>
</gene>
<feature type="binding site" evidence="15">
    <location>
        <position position="120"/>
    </location>
    <ligand>
        <name>Mg(2+)</name>
        <dbReference type="ChEBI" id="CHEBI:18420"/>
    </ligand>
</feature>
<feature type="domain" description="Dihydroxy-acid/6-phosphogluconate dehydratase N-terminal" evidence="16">
    <location>
        <begin position="31"/>
        <end position="348"/>
    </location>
</feature>
<name>A0ABW8T9L8_9CLOT</name>
<dbReference type="InterPro" id="IPR056740">
    <property type="entry name" value="ILV_EDD_C"/>
</dbReference>
<evidence type="ECO:0000256" key="12">
    <source>
        <dbReference type="ARBA" id="ARBA00029436"/>
    </source>
</evidence>
<evidence type="ECO:0000256" key="8">
    <source>
        <dbReference type="ARBA" id="ARBA00023014"/>
    </source>
</evidence>
<comment type="catalytic activity">
    <reaction evidence="11">
        <text>(2R)-2,3-dihydroxy-3-methylbutanoate = 3-methyl-2-oxobutanoate + H2O</text>
        <dbReference type="Rhea" id="RHEA:24809"/>
        <dbReference type="ChEBI" id="CHEBI:11851"/>
        <dbReference type="ChEBI" id="CHEBI:15377"/>
        <dbReference type="ChEBI" id="CHEBI:49072"/>
        <dbReference type="EC" id="4.2.1.9"/>
    </reaction>
    <physiologicalReaction direction="left-to-right" evidence="11">
        <dbReference type="Rhea" id="RHEA:24810"/>
    </physiologicalReaction>
</comment>
<evidence type="ECO:0000259" key="17">
    <source>
        <dbReference type="Pfam" id="PF24877"/>
    </source>
</evidence>
<feature type="binding site" evidence="15">
    <location>
        <position position="441"/>
    </location>
    <ligand>
        <name>Mg(2+)</name>
        <dbReference type="ChEBI" id="CHEBI:18420"/>
    </ligand>
</feature>
<evidence type="ECO:0000256" key="7">
    <source>
        <dbReference type="ARBA" id="ARBA00023004"/>
    </source>
</evidence>
<protein>
    <recommendedName>
        <fullName evidence="14 15">Dihydroxy-acid dehydratase</fullName>
        <shortName evidence="15">DAD</shortName>
        <ecNumber evidence="14 15">4.2.1.9</ecNumber>
    </recommendedName>
</protein>
<comment type="function">
    <text evidence="15">Functions in the biosynthesis of branched-chain amino acids. Catalyzes the dehydration of (2R,3R)-2,3-dihydroxy-3-methylpentanoate (2,3-dihydroxy-3-methylvalerate) into 2-oxo-3-methylpentanoate (2-oxo-3-methylvalerate) and of (2R)-2,3-dihydroxy-3-methylbutanoate (2,3-dihydroxyisovalerate) into 2-oxo-3-methylbutanoate (2-oxoisovalerate), the penultimate precursor to L-isoleucine and L-valine, respectively.</text>
</comment>
<keyword evidence="7 15" id="KW-0408">Iron</keyword>
<keyword evidence="10 15" id="KW-0100">Branched-chain amino acid biosynthesis</keyword>
<evidence type="ECO:0000259" key="16">
    <source>
        <dbReference type="Pfam" id="PF00920"/>
    </source>
</evidence>
<evidence type="ECO:0000256" key="5">
    <source>
        <dbReference type="ARBA" id="ARBA00022723"/>
    </source>
</evidence>
<dbReference type="GO" id="GO:0004160">
    <property type="term" value="F:dihydroxy-acid dehydratase activity"/>
    <property type="evidence" value="ECO:0007669"/>
    <property type="project" value="UniProtKB-EC"/>
</dbReference>
<proteinExistence type="inferred from homology"/>
<dbReference type="InterPro" id="IPR020558">
    <property type="entry name" value="DiOHA_6PGluconate_deHydtase_CS"/>
</dbReference>
<comment type="pathway">
    <text evidence="12 15">Amino-acid biosynthesis; L-valine biosynthesis; L-valine from pyruvate: step 3/4.</text>
</comment>
<dbReference type="EMBL" id="JBJIAA010000001">
    <property type="protein sequence ID" value="MFL0249229.1"/>
    <property type="molecule type" value="Genomic_DNA"/>
</dbReference>
<evidence type="ECO:0000256" key="15">
    <source>
        <dbReference type="HAMAP-Rule" id="MF_00012"/>
    </source>
</evidence>
<comment type="caution">
    <text evidence="18">The sequence shown here is derived from an EMBL/GenBank/DDBJ whole genome shotgun (WGS) entry which is preliminary data.</text>
</comment>
<dbReference type="Pfam" id="PF24877">
    <property type="entry name" value="ILV_EDD_C"/>
    <property type="match status" value="1"/>
</dbReference>
<evidence type="ECO:0000256" key="2">
    <source>
        <dbReference type="ARBA" id="ARBA00006486"/>
    </source>
</evidence>
<evidence type="ECO:0000256" key="3">
    <source>
        <dbReference type="ARBA" id="ARBA00022605"/>
    </source>
</evidence>
<dbReference type="Proteomes" id="UP001623592">
    <property type="component" value="Unassembled WGS sequence"/>
</dbReference>
<evidence type="ECO:0000256" key="11">
    <source>
        <dbReference type="ARBA" id="ARBA00029304"/>
    </source>
</evidence>
<keyword evidence="8 15" id="KW-0411">Iron-sulfur</keyword>
<comment type="pathway">
    <text evidence="13 15">Amino-acid biosynthesis; L-isoleucine biosynthesis; L-isoleucine from 2-oxobutanoate: step 3/4.</text>
</comment>
<feature type="binding site" evidence="15">
    <location>
        <position position="78"/>
    </location>
    <ligand>
        <name>Mg(2+)</name>
        <dbReference type="ChEBI" id="CHEBI:18420"/>
    </ligand>
</feature>
<keyword evidence="5 15" id="KW-0479">Metal-binding</keyword>
<keyword evidence="6 15" id="KW-0460">Magnesium</keyword>
<dbReference type="NCBIfam" id="NF002068">
    <property type="entry name" value="PRK00911.1"/>
    <property type="match status" value="1"/>
</dbReference>
<comment type="similarity">
    <text evidence="2 15">Belongs to the IlvD/Edd family.</text>
</comment>
<evidence type="ECO:0000313" key="19">
    <source>
        <dbReference type="Proteomes" id="UP001623592"/>
    </source>
</evidence>
<evidence type="ECO:0000256" key="13">
    <source>
        <dbReference type="ARBA" id="ARBA00029437"/>
    </source>
</evidence>
<dbReference type="Pfam" id="PF00920">
    <property type="entry name" value="ILVD_EDD_N"/>
    <property type="match status" value="1"/>
</dbReference>
<feature type="modified residue" description="N6-carboxylysine" evidence="15">
    <location>
        <position position="121"/>
    </location>
</feature>
<comment type="caution">
    <text evidence="15">Lacks conserved residue(s) required for the propagation of feature annotation.</text>
</comment>
<comment type="cofactor">
    <cofactor evidence="1 15">
        <name>Mg(2+)</name>
        <dbReference type="ChEBI" id="CHEBI:18420"/>
    </cofactor>
</comment>
<dbReference type="RefSeq" id="WP_406785890.1">
    <property type="nucleotide sequence ID" value="NZ_JBJIAA010000001.1"/>
</dbReference>
<dbReference type="InterPro" id="IPR037237">
    <property type="entry name" value="IlvD/EDD_N"/>
</dbReference>
<feature type="active site" description="Proton acceptor" evidence="15">
    <location>
        <position position="467"/>
    </location>
</feature>
<dbReference type="InterPro" id="IPR000581">
    <property type="entry name" value="ILV_EDD_N"/>
</dbReference>
<accession>A0ABW8T9L8</accession>
<evidence type="ECO:0000256" key="6">
    <source>
        <dbReference type="ARBA" id="ARBA00022842"/>
    </source>
</evidence>
<dbReference type="HAMAP" id="MF_00012">
    <property type="entry name" value="IlvD"/>
    <property type="match status" value="1"/>
</dbReference>
<sequence length="552" mass="58271">MKSDAAKCGVEKAPHRSLFKALGFIDEEMNKPLIGIASSYSEIIPGHMNLDKIVQAVKDGIRMSGGVPVVFGTIGVCDGIAMNHTGMSYSLPSRQIIADSIELVAKAHAFDGLVLVPNCDKVVPGMLMAAARVDIPSIVISGGAMLAGKTNGKTTDLSSVFEAVGAVNAGKMTEEELCDLENSACPTCGSCSGMFTANSMNCLSEVLGMALPYNGTIPAVFSDRLRLAKKSGMRVVELVKEDIKPSDILTEDAFMNAVAVDMALGCSTNSLLHLPAIAYECDVEINFDKINEISEKVPDVCKLSPAGHHHIEDLHMAGGIPAVVNGLIKKGLLNESCLTVTGKTLKENVEKAVVKNSDVIRLDNPYSATGGLAILRGNLAPDGAVVKKAAVAPEMMKHKGPARVFDSEEEVSKAIREGKINPGDVVVIRFEGPKGGPGMKEMLSPTAALAGMGLDKSVALITDGRFSGATRGASIGHVSPEAAEGGPIAYVHEGDLIEIDIENKYINLLVPEEELKNRKPKVVEKPVKGYLNVYRKGVSSANTGAVFHSIKE</sequence>
<feature type="domain" description="Dihydroxy-acid/6-phosphogluconate dehydratase C-terminal" evidence="17">
    <location>
        <begin position="361"/>
        <end position="545"/>
    </location>
</feature>
<evidence type="ECO:0000256" key="14">
    <source>
        <dbReference type="ARBA" id="ARBA00029490"/>
    </source>
</evidence>
<comment type="cofactor">
    <cofactor evidence="15">
        <name>[2Fe-2S] cluster</name>
        <dbReference type="ChEBI" id="CHEBI:190135"/>
    </cofactor>
    <text evidence="15">Binds 1 [2Fe-2S] cluster per subunit. This cluster acts as a Lewis acid cofactor.</text>
</comment>
<feature type="binding site" description="via carbamate group" evidence="15">
    <location>
        <position position="121"/>
    </location>
    <ligand>
        <name>Mg(2+)</name>
        <dbReference type="ChEBI" id="CHEBI:18420"/>
    </ligand>
</feature>
<evidence type="ECO:0000256" key="9">
    <source>
        <dbReference type="ARBA" id="ARBA00023239"/>
    </source>
</evidence>
<comment type="catalytic activity">
    <reaction evidence="15">
        <text>(2R,3R)-2,3-dihydroxy-3-methylpentanoate = (S)-3-methyl-2-oxopentanoate + H2O</text>
        <dbReference type="Rhea" id="RHEA:27694"/>
        <dbReference type="ChEBI" id="CHEBI:15377"/>
        <dbReference type="ChEBI" id="CHEBI:35146"/>
        <dbReference type="ChEBI" id="CHEBI:49258"/>
        <dbReference type="EC" id="4.2.1.9"/>
    </reaction>
</comment>
<dbReference type="Gene3D" id="3.50.30.80">
    <property type="entry name" value="IlvD/EDD C-terminal domain-like"/>
    <property type="match status" value="1"/>
</dbReference>
<keyword evidence="4 15" id="KW-0001">2Fe-2S</keyword>
<dbReference type="NCBIfam" id="TIGR00110">
    <property type="entry name" value="ilvD"/>
    <property type="match status" value="1"/>
</dbReference>
<dbReference type="SUPFAM" id="SSF143975">
    <property type="entry name" value="IlvD/EDD N-terminal domain-like"/>
    <property type="match status" value="1"/>
</dbReference>
<keyword evidence="9 15" id="KW-0456">Lyase</keyword>
<dbReference type="PROSITE" id="PS00887">
    <property type="entry name" value="ILVD_EDD_2"/>
    <property type="match status" value="1"/>
</dbReference>
<reference evidence="18 19" key="1">
    <citation type="submission" date="2024-11" db="EMBL/GenBank/DDBJ databases">
        <authorList>
            <person name="Heng Y.C."/>
            <person name="Lim A.C.H."/>
            <person name="Lee J.K.Y."/>
            <person name="Kittelmann S."/>
        </authorList>
    </citation>
    <scope>NUCLEOTIDE SEQUENCE [LARGE SCALE GENOMIC DNA]</scope>
    <source>
        <strain evidence="18 19">WILCCON 0114</strain>
    </source>
</reference>
<keyword evidence="19" id="KW-1185">Reference proteome</keyword>
<evidence type="ECO:0000256" key="1">
    <source>
        <dbReference type="ARBA" id="ARBA00001946"/>
    </source>
</evidence>
<evidence type="ECO:0000313" key="18">
    <source>
        <dbReference type="EMBL" id="MFL0249229.1"/>
    </source>
</evidence>
<dbReference type="SUPFAM" id="SSF52016">
    <property type="entry name" value="LeuD/IlvD-like"/>
    <property type="match status" value="1"/>
</dbReference>